<sequence length="100" mass="11626">MSLPSNMRFLYVVNLILMTTSEIRTNNEMITTATQKDHICERLQHNNGTQFQIMAIGTTSKTILVIANQSIPWMRPMINYIHQPNYYPLPFNNKNVINNN</sequence>
<organism evidence="2 3">
    <name type="scientific">Dermatophagoides pteronyssinus</name>
    <name type="common">European house dust mite</name>
    <dbReference type="NCBI Taxonomy" id="6956"/>
    <lineage>
        <taxon>Eukaryota</taxon>
        <taxon>Metazoa</taxon>
        <taxon>Ecdysozoa</taxon>
        <taxon>Arthropoda</taxon>
        <taxon>Chelicerata</taxon>
        <taxon>Arachnida</taxon>
        <taxon>Acari</taxon>
        <taxon>Acariformes</taxon>
        <taxon>Sarcoptiformes</taxon>
        <taxon>Astigmata</taxon>
        <taxon>Psoroptidia</taxon>
        <taxon>Analgoidea</taxon>
        <taxon>Pyroglyphidae</taxon>
        <taxon>Dermatophagoidinae</taxon>
        <taxon>Dermatophagoides</taxon>
    </lineage>
</organism>
<dbReference type="InParanoid" id="A0A6P6Y603"/>
<dbReference type="Proteomes" id="UP000515146">
    <property type="component" value="Unplaced"/>
</dbReference>
<proteinExistence type="predicted"/>
<dbReference type="KEGG" id="dpte:113794938"/>
<dbReference type="RefSeq" id="XP_027200907.1">
    <property type="nucleotide sequence ID" value="XM_027345106.1"/>
</dbReference>
<protein>
    <submittedName>
        <fullName evidence="3">Uncharacterized protein LOC113794938</fullName>
    </submittedName>
</protein>
<accession>A0A6P6Y603</accession>
<evidence type="ECO:0000256" key="1">
    <source>
        <dbReference type="SAM" id="SignalP"/>
    </source>
</evidence>
<feature type="signal peptide" evidence="1">
    <location>
        <begin position="1"/>
        <end position="25"/>
    </location>
</feature>
<keyword evidence="2" id="KW-1185">Reference proteome</keyword>
<evidence type="ECO:0000313" key="3">
    <source>
        <dbReference type="RefSeq" id="XP_027200907.1"/>
    </source>
</evidence>
<feature type="chain" id="PRO_5028403612" evidence="1">
    <location>
        <begin position="26"/>
        <end position="100"/>
    </location>
</feature>
<name>A0A6P6Y603_DERPT</name>
<gene>
    <name evidence="3" type="primary">LOC113794938</name>
</gene>
<reference evidence="3" key="1">
    <citation type="submission" date="2025-08" db="UniProtKB">
        <authorList>
            <consortium name="RefSeq"/>
        </authorList>
    </citation>
    <scope>IDENTIFICATION</scope>
    <source>
        <strain evidence="3">Airmid</strain>
    </source>
</reference>
<dbReference type="AlphaFoldDB" id="A0A6P6Y603"/>
<evidence type="ECO:0000313" key="2">
    <source>
        <dbReference type="Proteomes" id="UP000515146"/>
    </source>
</evidence>
<keyword evidence="1" id="KW-0732">Signal</keyword>